<dbReference type="Pfam" id="PF17761">
    <property type="entry name" value="DUF1016_N"/>
    <property type="match status" value="1"/>
</dbReference>
<evidence type="ECO:0000259" key="2">
    <source>
        <dbReference type="Pfam" id="PF17761"/>
    </source>
</evidence>
<dbReference type="Gene3D" id="3.40.1350.10">
    <property type="match status" value="1"/>
</dbReference>
<reference evidence="3" key="1">
    <citation type="submission" date="2024-01" db="EMBL/GenBank/DDBJ databases">
        <title>Bank of Algae and Cyanobacteria of the Azores (BACA) strain genomes.</title>
        <authorList>
            <person name="Luz R."/>
            <person name="Cordeiro R."/>
            <person name="Fonseca A."/>
            <person name="Goncalves V."/>
        </authorList>
    </citation>
    <scope>NUCLEOTIDE SEQUENCE</scope>
    <source>
        <strain evidence="3">BACA0141</strain>
    </source>
</reference>
<feature type="domain" description="YhcG PDDEXK nuclease" evidence="1">
    <location>
        <begin position="174"/>
        <end position="326"/>
    </location>
</feature>
<dbReference type="Pfam" id="PF06250">
    <property type="entry name" value="YhcG_C"/>
    <property type="match status" value="1"/>
</dbReference>
<organism evidence="3 4">
    <name type="scientific">Tumidithrix elongata BACA0141</name>
    <dbReference type="NCBI Taxonomy" id="2716417"/>
    <lineage>
        <taxon>Bacteria</taxon>
        <taxon>Bacillati</taxon>
        <taxon>Cyanobacteriota</taxon>
        <taxon>Cyanophyceae</taxon>
        <taxon>Pseudanabaenales</taxon>
        <taxon>Pseudanabaenaceae</taxon>
        <taxon>Tumidithrix</taxon>
        <taxon>Tumidithrix elongata</taxon>
    </lineage>
</organism>
<dbReference type="InterPro" id="IPR041527">
    <property type="entry name" value="YhcG_N"/>
</dbReference>
<feature type="domain" description="YhcG N-terminal" evidence="2">
    <location>
        <begin position="15"/>
        <end position="151"/>
    </location>
</feature>
<keyword evidence="4" id="KW-1185">Reference proteome</keyword>
<dbReference type="Proteomes" id="UP001333818">
    <property type="component" value="Unassembled WGS sequence"/>
</dbReference>
<dbReference type="PANTHER" id="PTHR30547:SF0">
    <property type="entry name" value="BLR8175 PROTEIN"/>
    <property type="match status" value="1"/>
</dbReference>
<dbReference type="AlphaFoldDB" id="A0AAW9PUC8"/>
<dbReference type="InterPro" id="IPR053148">
    <property type="entry name" value="PD-DEXK-like_domain"/>
</dbReference>
<evidence type="ECO:0000313" key="4">
    <source>
        <dbReference type="Proteomes" id="UP001333818"/>
    </source>
</evidence>
<dbReference type="InterPro" id="IPR011856">
    <property type="entry name" value="tRNA_endonuc-like_dom_sf"/>
</dbReference>
<proteinExistence type="predicted"/>
<evidence type="ECO:0000259" key="1">
    <source>
        <dbReference type="Pfam" id="PF06250"/>
    </source>
</evidence>
<sequence>MNEINSQDYANFFQEVKRRIRDRQYEALRSVNRELVLLYWEIGEQIHLKQELLGWGKAVVGTLARDLQREFPGRNGFSERNLRNMRDFYCTYSTSPIWQPMVAKISWTKNLIIMSCCKDDLEREFYLRATARYGWTKAVLQHQVDNKSYEKYLLNQTNFDATVPDEIKAQAVLAVKDRYTFDFLDLADEHSERDLEQSLVKNLRAFLSELGGAFAFIGNQYRLEVGGQEYFIDLLLFHRRLRCLVAIELKIGDFKPEHKGKMEFYLEALDCQEKMEGENPPIGMIICRYKNKTVVEYALRTAVRPIGVATYTIVPQLPDAYREQLPSPEEIAERLRLWDEQEIELD</sequence>
<comment type="caution">
    <text evidence="3">The sequence shown here is derived from an EMBL/GenBank/DDBJ whole genome shotgun (WGS) entry which is preliminary data.</text>
</comment>
<dbReference type="PANTHER" id="PTHR30547">
    <property type="entry name" value="UNCHARACTERIZED PROTEIN YHCG-RELATED"/>
    <property type="match status" value="1"/>
</dbReference>
<dbReference type="GO" id="GO:0003676">
    <property type="term" value="F:nucleic acid binding"/>
    <property type="evidence" value="ECO:0007669"/>
    <property type="project" value="InterPro"/>
</dbReference>
<protein>
    <submittedName>
        <fullName evidence="3">PDDEXK nuclease domain-containing protein</fullName>
    </submittedName>
</protein>
<dbReference type="InterPro" id="IPR009362">
    <property type="entry name" value="YhcG_C"/>
</dbReference>
<evidence type="ECO:0000313" key="3">
    <source>
        <dbReference type="EMBL" id="MEE3718415.1"/>
    </source>
</evidence>
<gene>
    <name evidence="3" type="ORF">V2H45_16870</name>
</gene>
<dbReference type="EMBL" id="JAZBJZ010000076">
    <property type="protein sequence ID" value="MEE3718415.1"/>
    <property type="molecule type" value="Genomic_DNA"/>
</dbReference>
<name>A0AAW9PUC8_9CYAN</name>
<accession>A0AAW9PUC8</accession>
<dbReference type="RefSeq" id="WP_330484847.1">
    <property type="nucleotide sequence ID" value="NZ_JAZBJZ010000076.1"/>
</dbReference>